<dbReference type="Pfam" id="PF20789">
    <property type="entry name" value="4HBT_3C"/>
    <property type="match status" value="1"/>
</dbReference>
<sequence length="267" mass="28780">MQQPSGHRSPAAYFERVDAKRFRATEHVGGGWNPAEQHVAPSFGLLAHAVEADRDARRSDGLRLARLSYDILGIIPIDVVDIEVAVLRPGRTIELVEARLSHAGRVALILRAWLMQEYDTAAFAGTSLPRIAPPEQMEPWEPGSVWPGGFVRSVDVRRAQIEPGRASYWLRTAVAMIDGEQVSATARALGMLDISNGITPRATPEAVAFPNLDLTAHLFAPPSGEWLGLDTTVSFGAGGFGLTHSIIHDSGGPVGAVSQCLTVRPRL</sequence>
<dbReference type="InterPro" id="IPR049449">
    <property type="entry name" value="TesB_ACOT8-like_N"/>
</dbReference>
<accession>A0ABY3X926</accession>
<protein>
    <submittedName>
        <fullName evidence="3">Thioesterase family protein</fullName>
    </submittedName>
</protein>
<dbReference type="InterPro" id="IPR042171">
    <property type="entry name" value="Acyl-CoA_hotdog"/>
</dbReference>
<name>A0ABY3X926_9GAMM</name>
<proteinExistence type="predicted"/>
<evidence type="ECO:0000313" key="3">
    <source>
        <dbReference type="EMBL" id="UNP29086.1"/>
    </source>
</evidence>
<evidence type="ECO:0000313" key="4">
    <source>
        <dbReference type="Proteomes" id="UP000829194"/>
    </source>
</evidence>
<dbReference type="RefSeq" id="WP_057944598.1">
    <property type="nucleotide sequence ID" value="NZ_CP011131.1"/>
</dbReference>
<feature type="domain" description="Acyl-CoA thioesterase-like C-terminal" evidence="2">
    <location>
        <begin position="135"/>
        <end position="262"/>
    </location>
</feature>
<dbReference type="Pfam" id="PF13622">
    <property type="entry name" value="4HBT_3"/>
    <property type="match status" value="1"/>
</dbReference>
<dbReference type="EMBL" id="CP093547">
    <property type="protein sequence ID" value="UNP29086.1"/>
    <property type="molecule type" value="Genomic_DNA"/>
</dbReference>
<keyword evidence="4" id="KW-1185">Reference proteome</keyword>
<organism evidence="3 4">
    <name type="scientific">Lysobacter gummosus</name>
    <dbReference type="NCBI Taxonomy" id="262324"/>
    <lineage>
        <taxon>Bacteria</taxon>
        <taxon>Pseudomonadati</taxon>
        <taxon>Pseudomonadota</taxon>
        <taxon>Gammaproteobacteria</taxon>
        <taxon>Lysobacterales</taxon>
        <taxon>Lysobacteraceae</taxon>
        <taxon>Lysobacter</taxon>
    </lineage>
</organism>
<evidence type="ECO:0000259" key="1">
    <source>
        <dbReference type="Pfam" id="PF13622"/>
    </source>
</evidence>
<gene>
    <name evidence="3" type="ORF">MOV92_21875</name>
</gene>
<dbReference type="SUPFAM" id="SSF54637">
    <property type="entry name" value="Thioesterase/thiol ester dehydrase-isomerase"/>
    <property type="match status" value="1"/>
</dbReference>
<evidence type="ECO:0000259" key="2">
    <source>
        <dbReference type="Pfam" id="PF20789"/>
    </source>
</evidence>
<reference evidence="3 4" key="1">
    <citation type="submission" date="2022-03" db="EMBL/GenBank/DDBJ databases">
        <title>Complete genome sequence of Lysobacter capsici VKM B-2533 and Lysobacter gummosus 10.1.1, promising sources of lytic agents.</title>
        <authorList>
            <person name="Tarlachkov S.V."/>
            <person name="Kudryakova I.V."/>
            <person name="Afoshin A.S."/>
            <person name="Leontyevskaya E.A."/>
            <person name="Leontyevskaya N.V."/>
        </authorList>
    </citation>
    <scope>NUCLEOTIDE SEQUENCE [LARGE SCALE GENOMIC DNA]</scope>
    <source>
        <strain evidence="3 4">10.1.1</strain>
    </source>
</reference>
<dbReference type="Proteomes" id="UP000829194">
    <property type="component" value="Chromosome"/>
</dbReference>
<feature type="domain" description="Acyl-CoA thioesterase-like N-terminal HotDog" evidence="1">
    <location>
        <begin position="30"/>
        <end position="114"/>
    </location>
</feature>
<dbReference type="Gene3D" id="2.40.160.210">
    <property type="entry name" value="Acyl-CoA thioesterase, double hotdog domain"/>
    <property type="match status" value="1"/>
</dbReference>
<dbReference type="InterPro" id="IPR029069">
    <property type="entry name" value="HotDog_dom_sf"/>
</dbReference>
<dbReference type="InterPro" id="IPR049450">
    <property type="entry name" value="ACOT8-like_C"/>
</dbReference>